<dbReference type="PANTHER" id="PTHR33653:SF1">
    <property type="entry name" value="RIBONUCLEASE VAPC2"/>
    <property type="match status" value="1"/>
</dbReference>
<name>A0A2N3VBS7_9NOCA</name>
<dbReference type="GO" id="GO:0090729">
    <property type="term" value="F:toxin activity"/>
    <property type="evidence" value="ECO:0007669"/>
    <property type="project" value="UniProtKB-KW"/>
</dbReference>
<gene>
    <name evidence="8" type="primary">vapC</name>
    <name evidence="10" type="ORF">ATK86_3441</name>
</gene>
<evidence type="ECO:0000313" key="11">
    <source>
        <dbReference type="Proteomes" id="UP000233766"/>
    </source>
</evidence>
<keyword evidence="6 8" id="KW-0460">Magnesium</keyword>
<keyword evidence="11" id="KW-1185">Reference proteome</keyword>
<comment type="function">
    <text evidence="8">Toxic component of a toxin-antitoxin (TA) system. An RNase.</text>
</comment>
<dbReference type="InterPro" id="IPR002716">
    <property type="entry name" value="PIN_dom"/>
</dbReference>
<dbReference type="Proteomes" id="UP000233766">
    <property type="component" value="Unassembled WGS sequence"/>
</dbReference>
<evidence type="ECO:0000256" key="1">
    <source>
        <dbReference type="ARBA" id="ARBA00001946"/>
    </source>
</evidence>
<feature type="binding site" evidence="8">
    <location>
        <position position="99"/>
    </location>
    <ligand>
        <name>Mg(2+)</name>
        <dbReference type="ChEBI" id="CHEBI:18420"/>
    </ligand>
</feature>
<feature type="binding site" evidence="8">
    <location>
        <position position="10"/>
    </location>
    <ligand>
        <name>Mg(2+)</name>
        <dbReference type="ChEBI" id="CHEBI:18420"/>
    </ligand>
</feature>
<dbReference type="GO" id="GO:0000287">
    <property type="term" value="F:magnesium ion binding"/>
    <property type="evidence" value="ECO:0007669"/>
    <property type="project" value="UniProtKB-UniRule"/>
</dbReference>
<reference evidence="10 11" key="1">
    <citation type="submission" date="2017-12" db="EMBL/GenBank/DDBJ databases">
        <title>Sequencing the genomes of 1000 Actinobacteria strains.</title>
        <authorList>
            <person name="Klenk H.-P."/>
        </authorList>
    </citation>
    <scope>NUCLEOTIDE SEQUENCE [LARGE SCALE GENOMIC DNA]</scope>
    <source>
        <strain evidence="10 11">DSM 44489</strain>
    </source>
</reference>
<evidence type="ECO:0000259" key="9">
    <source>
        <dbReference type="Pfam" id="PF01850"/>
    </source>
</evidence>
<keyword evidence="8" id="KW-0800">Toxin</keyword>
<proteinExistence type="inferred from homology"/>
<dbReference type="EC" id="3.1.-.-" evidence="8"/>
<accession>A0A2N3VBS7</accession>
<dbReference type="RefSeq" id="WP_101465385.1">
    <property type="nucleotide sequence ID" value="NZ_JBFAYW010000002.1"/>
</dbReference>
<sequence>MAITARYLIDTSAAARMRHPDVGAALGPLLEAGLIATCAPLDSEALYSARSPAEYEQIRFRRRAAYEYLPTNDEHWQSAFTIQRELARSGRHRAVGIHDLLAAVLAIEHRLVLFHYDSDFETVASVVDLNHRWVAPRGSLETS</sequence>
<dbReference type="Pfam" id="PF01850">
    <property type="entry name" value="PIN"/>
    <property type="match status" value="1"/>
</dbReference>
<evidence type="ECO:0000256" key="8">
    <source>
        <dbReference type="HAMAP-Rule" id="MF_00265"/>
    </source>
</evidence>
<dbReference type="GO" id="GO:0016787">
    <property type="term" value="F:hydrolase activity"/>
    <property type="evidence" value="ECO:0007669"/>
    <property type="project" value="UniProtKB-KW"/>
</dbReference>
<keyword evidence="2 8" id="KW-1277">Toxin-antitoxin system</keyword>
<comment type="similarity">
    <text evidence="7 8">Belongs to the PINc/VapC protein family.</text>
</comment>
<dbReference type="SUPFAM" id="SSF88723">
    <property type="entry name" value="PIN domain-like"/>
    <property type="match status" value="1"/>
</dbReference>
<evidence type="ECO:0000256" key="2">
    <source>
        <dbReference type="ARBA" id="ARBA00022649"/>
    </source>
</evidence>
<feature type="domain" description="PIN" evidence="9">
    <location>
        <begin position="7"/>
        <end position="124"/>
    </location>
</feature>
<dbReference type="Gene3D" id="3.40.50.1010">
    <property type="entry name" value="5'-nuclease"/>
    <property type="match status" value="1"/>
</dbReference>
<dbReference type="InterPro" id="IPR029060">
    <property type="entry name" value="PIN-like_dom_sf"/>
</dbReference>
<comment type="cofactor">
    <cofactor evidence="1 8">
        <name>Mg(2+)</name>
        <dbReference type="ChEBI" id="CHEBI:18420"/>
    </cofactor>
</comment>
<dbReference type="PANTHER" id="PTHR33653">
    <property type="entry name" value="RIBONUCLEASE VAPC2"/>
    <property type="match status" value="1"/>
</dbReference>
<dbReference type="InterPro" id="IPR050556">
    <property type="entry name" value="Type_II_TA_system_RNase"/>
</dbReference>
<evidence type="ECO:0000256" key="5">
    <source>
        <dbReference type="ARBA" id="ARBA00022801"/>
    </source>
</evidence>
<dbReference type="HAMAP" id="MF_00265">
    <property type="entry name" value="VapC_Nob1"/>
    <property type="match status" value="1"/>
</dbReference>
<dbReference type="AlphaFoldDB" id="A0A2N3VBS7"/>
<evidence type="ECO:0000256" key="6">
    <source>
        <dbReference type="ARBA" id="ARBA00022842"/>
    </source>
</evidence>
<comment type="caution">
    <text evidence="10">The sequence shown here is derived from an EMBL/GenBank/DDBJ whole genome shotgun (WGS) entry which is preliminary data.</text>
</comment>
<organism evidence="10 11">
    <name type="scientific">Nocardia fluminea</name>
    <dbReference type="NCBI Taxonomy" id="134984"/>
    <lineage>
        <taxon>Bacteria</taxon>
        <taxon>Bacillati</taxon>
        <taxon>Actinomycetota</taxon>
        <taxon>Actinomycetes</taxon>
        <taxon>Mycobacteriales</taxon>
        <taxon>Nocardiaceae</taxon>
        <taxon>Nocardia</taxon>
    </lineage>
</organism>
<evidence type="ECO:0000313" key="10">
    <source>
        <dbReference type="EMBL" id="PKV79055.1"/>
    </source>
</evidence>
<evidence type="ECO:0000256" key="7">
    <source>
        <dbReference type="ARBA" id="ARBA00038093"/>
    </source>
</evidence>
<evidence type="ECO:0000256" key="3">
    <source>
        <dbReference type="ARBA" id="ARBA00022722"/>
    </source>
</evidence>
<keyword evidence="4 8" id="KW-0479">Metal-binding</keyword>
<dbReference type="EMBL" id="PJMW01000002">
    <property type="protein sequence ID" value="PKV79055.1"/>
    <property type="molecule type" value="Genomic_DNA"/>
</dbReference>
<keyword evidence="3 8" id="KW-0540">Nuclease</keyword>
<dbReference type="InterPro" id="IPR022907">
    <property type="entry name" value="VapC_family"/>
</dbReference>
<protein>
    <recommendedName>
        <fullName evidence="8">Ribonuclease VapC</fullName>
        <shortName evidence="8">RNase VapC</shortName>
        <ecNumber evidence="8">3.1.-.-</ecNumber>
    </recommendedName>
    <alternativeName>
        <fullName evidence="8">Toxin VapC</fullName>
    </alternativeName>
</protein>
<dbReference type="OrthoDB" id="5185254at2"/>
<dbReference type="GO" id="GO:0004540">
    <property type="term" value="F:RNA nuclease activity"/>
    <property type="evidence" value="ECO:0007669"/>
    <property type="project" value="InterPro"/>
</dbReference>
<keyword evidence="5 8" id="KW-0378">Hydrolase</keyword>
<evidence type="ECO:0000256" key="4">
    <source>
        <dbReference type="ARBA" id="ARBA00022723"/>
    </source>
</evidence>